<keyword evidence="2" id="KW-1185">Reference proteome</keyword>
<proteinExistence type="predicted"/>
<dbReference type="EMBL" id="CP002355">
    <property type="protein sequence ID" value="ADR34001.1"/>
    <property type="molecule type" value="Genomic_DNA"/>
</dbReference>
<name>E4TY81_SULKY</name>
<evidence type="ECO:0000313" key="2">
    <source>
        <dbReference type="Proteomes" id="UP000008721"/>
    </source>
</evidence>
<gene>
    <name evidence="1" type="ordered locus">Sulku_1338</name>
</gene>
<evidence type="ECO:0000313" key="1">
    <source>
        <dbReference type="EMBL" id="ADR34001.1"/>
    </source>
</evidence>
<dbReference type="RefSeq" id="WP_013460198.1">
    <property type="nucleotide sequence ID" value="NC_014762.1"/>
</dbReference>
<accession>E4TY81</accession>
<reference evidence="1 2" key="1">
    <citation type="journal article" date="2012" name="Stand. Genomic Sci.">
        <title>Complete genome sequence of the sulfur compounds oxidizing chemolithoautotroph Sulfuricurvum kujiense type strain (YK-1(T)).</title>
        <authorList>
            <person name="Han C."/>
            <person name="Kotsyurbenko O."/>
            <person name="Chertkov O."/>
            <person name="Held B."/>
            <person name="Lapidus A."/>
            <person name="Nolan M."/>
            <person name="Lucas S."/>
            <person name="Hammon N."/>
            <person name="Deshpande S."/>
            <person name="Cheng J.F."/>
            <person name="Tapia R."/>
            <person name="Goodwin L.A."/>
            <person name="Pitluck S."/>
            <person name="Liolios K."/>
            <person name="Pagani I."/>
            <person name="Ivanova N."/>
            <person name="Mavromatis K."/>
            <person name="Mikhailova N."/>
            <person name="Pati A."/>
            <person name="Chen A."/>
            <person name="Palaniappan K."/>
            <person name="Land M."/>
            <person name="Hauser L."/>
            <person name="Chang Y.J."/>
            <person name="Jeffries C.D."/>
            <person name="Brambilla E.M."/>
            <person name="Rohde M."/>
            <person name="Spring S."/>
            <person name="Sikorski J."/>
            <person name="Goker M."/>
            <person name="Woyke T."/>
            <person name="Bristow J."/>
            <person name="Eisen J.A."/>
            <person name="Markowitz V."/>
            <person name="Hugenholtz P."/>
            <person name="Kyrpides N.C."/>
            <person name="Klenk H.P."/>
            <person name="Detter J.C."/>
        </authorList>
    </citation>
    <scope>NUCLEOTIDE SEQUENCE [LARGE SCALE GENOMIC DNA]</scope>
    <source>
        <strain evidence="2">ATCC BAA-921 / DSM 16994 / JCM 11577 / YK-1</strain>
    </source>
</reference>
<protein>
    <submittedName>
        <fullName evidence="1">Uncharacterized protein</fullName>
    </submittedName>
</protein>
<dbReference type="AlphaFoldDB" id="E4TY81"/>
<sequence length="259" mass="28745">MSVAQNTVINMGEDLTMMVGYSVVNQWLHDKLSDLFPPELDENGKPVQNIALEVLSGGASFLFMSSMMEVIRREEKFIEYLFVAGEAVIDVLYARNKGFFDGMKSKIMGLRGVKAVSKMKTLNSQTDQTNSFVGQVYQAMQAIMQGRNSSHDVANTISASNSSQDTAINREAHNLKFAELHNKSFSSSLFIKTATGSFTVADKVMLQKMIGRTEFSTVPLNVDEFNKVHEFLYVKDSNGKMVALTNALMSWANGMGFIK</sequence>
<dbReference type="eggNOG" id="ENOG50319F0">
    <property type="taxonomic scope" value="Bacteria"/>
</dbReference>
<organism evidence="1 2">
    <name type="scientific">Sulfuricurvum kujiense (strain ATCC BAA-921 / DSM 16994 / JCM 11577 / YK-1)</name>
    <dbReference type="NCBI Taxonomy" id="709032"/>
    <lineage>
        <taxon>Bacteria</taxon>
        <taxon>Pseudomonadati</taxon>
        <taxon>Campylobacterota</taxon>
        <taxon>Epsilonproteobacteria</taxon>
        <taxon>Campylobacterales</taxon>
        <taxon>Sulfurimonadaceae</taxon>
        <taxon>Sulfuricurvum</taxon>
    </lineage>
</organism>
<dbReference type="HOGENOM" id="CLU_1073350_0_0_7"/>
<dbReference type="KEGG" id="sku:Sulku_1338"/>
<dbReference type="STRING" id="709032.Sulku_1338"/>
<dbReference type="Proteomes" id="UP000008721">
    <property type="component" value="Chromosome"/>
</dbReference>